<dbReference type="Proteomes" id="UP001139179">
    <property type="component" value="Unassembled WGS sequence"/>
</dbReference>
<feature type="chain" id="PRO_5040854006" description="DUF2202 domain-containing protein" evidence="1">
    <location>
        <begin position="22"/>
        <end position="188"/>
    </location>
</feature>
<dbReference type="EMBL" id="JAMBOL010000003">
    <property type="protein sequence ID" value="MCM3713506.1"/>
    <property type="molecule type" value="Genomic_DNA"/>
</dbReference>
<dbReference type="AlphaFoldDB" id="A0A9X2DN26"/>
<evidence type="ECO:0008006" key="4">
    <source>
        <dbReference type="Google" id="ProtNLM"/>
    </source>
</evidence>
<dbReference type="PROSITE" id="PS51257">
    <property type="entry name" value="PROKAR_LIPOPROTEIN"/>
    <property type="match status" value="1"/>
</dbReference>
<dbReference type="RefSeq" id="WP_251222320.1">
    <property type="nucleotide sequence ID" value="NZ_JAMBOL010000003.1"/>
</dbReference>
<keyword evidence="1" id="KW-0732">Signal</keyword>
<keyword evidence="3" id="KW-1185">Reference proteome</keyword>
<evidence type="ECO:0000256" key="1">
    <source>
        <dbReference type="SAM" id="SignalP"/>
    </source>
</evidence>
<proteinExistence type="predicted"/>
<evidence type="ECO:0000313" key="2">
    <source>
        <dbReference type="EMBL" id="MCM3713506.1"/>
    </source>
</evidence>
<sequence>MFSRAFLTFMLPLFLLLFGCAMNPQDDLMKNLDAEQHKRADSLALHSNNTDQNKVRGLQTNDLQSFASEVGYYLSQSGELLQQISPYFDTPNLGEGELDHIYAALTAFEAQSEQLQTLSPPPEFNGFFQVQMSTLIEARALADLITAVAETGDMSQLANGRIYYENVVMAHKLMEREYLNVSEEHGLY</sequence>
<evidence type="ECO:0000313" key="3">
    <source>
        <dbReference type="Proteomes" id="UP001139179"/>
    </source>
</evidence>
<organism evidence="2 3">
    <name type="scientific">Halalkalibacter oceani</name>
    <dbReference type="NCBI Taxonomy" id="1653776"/>
    <lineage>
        <taxon>Bacteria</taxon>
        <taxon>Bacillati</taxon>
        <taxon>Bacillota</taxon>
        <taxon>Bacilli</taxon>
        <taxon>Bacillales</taxon>
        <taxon>Bacillaceae</taxon>
        <taxon>Halalkalibacter</taxon>
    </lineage>
</organism>
<accession>A0A9X2DN26</accession>
<protein>
    <recommendedName>
        <fullName evidence="4">DUF2202 domain-containing protein</fullName>
    </recommendedName>
</protein>
<reference evidence="2" key="1">
    <citation type="submission" date="2022-05" db="EMBL/GenBank/DDBJ databases">
        <title>Comparative Genomics of Spacecraft Associated Microbes.</title>
        <authorList>
            <person name="Tran M.T."/>
            <person name="Wright A."/>
            <person name="Seuylemezian A."/>
            <person name="Eisen J."/>
            <person name="Coil D."/>
        </authorList>
    </citation>
    <scope>NUCLEOTIDE SEQUENCE</scope>
    <source>
        <strain evidence="2">214.1.1</strain>
    </source>
</reference>
<feature type="signal peptide" evidence="1">
    <location>
        <begin position="1"/>
        <end position="21"/>
    </location>
</feature>
<comment type="caution">
    <text evidence="2">The sequence shown here is derived from an EMBL/GenBank/DDBJ whole genome shotgun (WGS) entry which is preliminary data.</text>
</comment>
<name>A0A9X2DN26_9BACI</name>
<gene>
    <name evidence="2" type="ORF">M3202_05380</name>
</gene>